<evidence type="ECO:0000256" key="10">
    <source>
        <dbReference type="SAM" id="Phobius"/>
    </source>
</evidence>
<keyword evidence="3" id="KW-0813">Transport</keyword>
<evidence type="ECO:0000313" key="12">
    <source>
        <dbReference type="Proteomes" id="UP000198341"/>
    </source>
</evidence>
<feature type="transmembrane region" description="Helical" evidence="10">
    <location>
        <begin position="33"/>
        <end position="54"/>
    </location>
</feature>
<evidence type="ECO:0000256" key="4">
    <source>
        <dbReference type="ARBA" id="ARBA00022692"/>
    </source>
</evidence>
<evidence type="ECO:0000256" key="3">
    <source>
        <dbReference type="ARBA" id="ARBA00022448"/>
    </source>
</evidence>
<dbReference type="Pfam" id="PF00584">
    <property type="entry name" value="SecE"/>
    <property type="match status" value="1"/>
</dbReference>
<keyword evidence="9 10" id="KW-0472">Membrane</keyword>
<proteinExistence type="inferred from homology"/>
<dbReference type="PANTHER" id="PTHR12309">
    <property type="entry name" value="SEC61 GAMMA SUBUNIT"/>
    <property type="match status" value="1"/>
</dbReference>
<dbReference type="InterPro" id="IPR023391">
    <property type="entry name" value="Prot_translocase_SecE_dom_sf"/>
</dbReference>
<evidence type="ECO:0000256" key="5">
    <source>
        <dbReference type="ARBA" id="ARBA00022824"/>
    </source>
</evidence>
<evidence type="ECO:0000256" key="9">
    <source>
        <dbReference type="ARBA" id="ARBA00023136"/>
    </source>
</evidence>
<evidence type="ECO:0000256" key="1">
    <source>
        <dbReference type="ARBA" id="ARBA00004389"/>
    </source>
</evidence>
<dbReference type="GO" id="GO:0006605">
    <property type="term" value="P:protein targeting"/>
    <property type="evidence" value="ECO:0007669"/>
    <property type="project" value="InterPro"/>
</dbReference>
<accession>K8F144</accession>
<dbReference type="RefSeq" id="XP_007515033.1">
    <property type="nucleotide sequence ID" value="XM_007514971.1"/>
</dbReference>
<dbReference type="PROSITE" id="PS01067">
    <property type="entry name" value="SECE_SEC61G"/>
    <property type="match status" value="1"/>
</dbReference>
<dbReference type="Gene3D" id="1.20.5.820">
    <property type="entry name" value="Preprotein translocase SecE subunit"/>
    <property type="match status" value="1"/>
</dbReference>
<evidence type="ECO:0000256" key="7">
    <source>
        <dbReference type="ARBA" id="ARBA00022989"/>
    </source>
</evidence>
<dbReference type="eggNOG" id="KOG3498">
    <property type="taxonomic scope" value="Eukaryota"/>
</dbReference>
<comment type="subcellular location">
    <subcellularLocation>
        <location evidence="1">Endoplasmic reticulum membrane</location>
        <topology evidence="1">Single-pass membrane protein</topology>
    </subcellularLocation>
</comment>
<keyword evidence="8" id="KW-0811">Translocation</keyword>
<dbReference type="GO" id="GO:0008320">
    <property type="term" value="F:protein transmembrane transporter activity"/>
    <property type="evidence" value="ECO:0007669"/>
    <property type="project" value="InterPro"/>
</dbReference>
<evidence type="ECO:0000256" key="8">
    <source>
        <dbReference type="ARBA" id="ARBA00023010"/>
    </source>
</evidence>
<keyword evidence="6" id="KW-0653">Protein transport</keyword>
<protein>
    <recommendedName>
        <fullName evidence="13">Protein transport protein Sec61 subunit gamma</fullName>
    </recommendedName>
</protein>
<dbReference type="InterPro" id="IPR008158">
    <property type="entry name" value="Translocase_Sec61-g"/>
</dbReference>
<evidence type="ECO:0000313" key="11">
    <source>
        <dbReference type="EMBL" id="CCO15273.1"/>
    </source>
</evidence>
<dbReference type="NCBIfam" id="TIGR00327">
    <property type="entry name" value="secE_euk_arch"/>
    <property type="match status" value="1"/>
</dbReference>
<dbReference type="KEGG" id="bpg:Bathy02g02710"/>
<dbReference type="SUPFAM" id="SSF103456">
    <property type="entry name" value="Preprotein translocase SecE subunit"/>
    <property type="match status" value="1"/>
</dbReference>
<dbReference type="GeneID" id="19017384"/>
<dbReference type="Proteomes" id="UP000198341">
    <property type="component" value="Chromosome 2"/>
</dbReference>
<reference evidence="11 12" key="1">
    <citation type="submission" date="2011-10" db="EMBL/GenBank/DDBJ databases">
        <authorList>
            <person name="Genoscope - CEA"/>
        </authorList>
    </citation>
    <scope>NUCLEOTIDE SEQUENCE [LARGE SCALE GENOMIC DNA]</scope>
    <source>
        <strain evidence="11 12">RCC 1105</strain>
    </source>
</reference>
<dbReference type="GO" id="GO:0005789">
    <property type="term" value="C:endoplasmic reticulum membrane"/>
    <property type="evidence" value="ECO:0007669"/>
    <property type="project" value="UniProtKB-SubCell"/>
</dbReference>
<keyword evidence="4 10" id="KW-0812">Transmembrane</keyword>
<keyword evidence="7 10" id="KW-1133">Transmembrane helix</keyword>
<dbReference type="GO" id="GO:0006886">
    <property type="term" value="P:intracellular protein transport"/>
    <property type="evidence" value="ECO:0007669"/>
    <property type="project" value="InterPro"/>
</dbReference>
<keyword evidence="12" id="KW-1185">Reference proteome</keyword>
<sequence length="58" mass="6602">MEVADIAIAPLKEFMKDSVRLVKKCTKPDRREFTLIASKTAFGFIMFGFVGFFVKLVL</sequence>
<evidence type="ECO:0008006" key="13">
    <source>
        <dbReference type="Google" id="ProtNLM"/>
    </source>
</evidence>
<evidence type="ECO:0000256" key="2">
    <source>
        <dbReference type="ARBA" id="ARBA00008274"/>
    </source>
</evidence>
<dbReference type="STRING" id="41875.K8F144"/>
<name>K8F144_9CHLO</name>
<gene>
    <name evidence="11" type="ORF">Bathy02g02710</name>
</gene>
<evidence type="ECO:0000256" key="6">
    <source>
        <dbReference type="ARBA" id="ARBA00022927"/>
    </source>
</evidence>
<dbReference type="EMBL" id="FO082277">
    <property type="protein sequence ID" value="CCO15273.1"/>
    <property type="molecule type" value="Genomic_DNA"/>
</dbReference>
<dbReference type="HAMAP" id="MF_00422">
    <property type="entry name" value="SecE"/>
    <property type="match status" value="1"/>
</dbReference>
<keyword evidence="5" id="KW-0256">Endoplasmic reticulum</keyword>
<dbReference type="AlphaFoldDB" id="K8F144"/>
<dbReference type="InterPro" id="IPR001901">
    <property type="entry name" value="Translocase_SecE/Sec61-g"/>
</dbReference>
<organism evidence="11 12">
    <name type="scientific">Bathycoccus prasinos</name>
    <dbReference type="NCBI Taxonomy" id="41875"/>
    <lineage>
        <taxon>Eukaryota</taxon>
        <taxon>Viridiplantae</taxon>
        <taxon>Chlorophyta</taxon>
        <taxon>Mamiellophyceae</taxon>
        <taxon>Mamiellales</taxon>
        <taxon>Bathycoccaceae</taxon>
        <taxon>Bathycoccus</taxon>
    </lineage>
</organism>
<dbReference type="OrthoDB" id="496382at2759"/>
<comment type="similarity">
    <text evidence="2">Belongs to the SecE/SEC61-gamma family.</text>
</comment>